<dbReference type="InterPro" id="IPR051449">
    <property type="entry name" value="ABC-2_transporter_component"/>
</dbReference>
<reference evidence="10 11" key="1">
    <citation type="submission" date="2017-10" db="EMBL/GenBank/DDBJ databases">
        <title>Two draft genome sequences of Pusillimonas sp. strains isolated from a nitrate- and radionuclide-contaminated groundwater in Russia.</title>
        <authorList>
            <person name="Grouzdev D.S."/>
            <person name="Tourova T.P."/>
            <person name="Goeva M.A."/>
            <person name="Babich T.L."/>
            <person name="Sokolova D.S."/>
            <person name="Abdullin R."/>
            <person name="Poltaraus A.B."/>
            <person name="Toshchakov S.V."/>
            <person name="Nazina T.N."/>
        </authorList>
    </citation>
    <scope>NUCLEOTIDE SEQUENCE [LARGE SCALE GENOMIC DNA]</scope>
    <source>
        <strain evidence="10 11">JR1/69-2-13</strain>
    </source>
</reference>
<comment type="caution">
    <text evidence="10">The sequence shown here is derived from an EMBL/GenBank/DDBJ whole genome shotgun (WGS) entry which is preliminary data.</text>
</comment>
<comment type="subcellular location">
    <subcellularLocation>
        <location evidence="8">Cell inner membrane</location>
        <topology evidence="8">Multi-pass membrane protein</topology>
    </subcellularLocation>
    <subcellularLocation>
        <location evidence="1">Cell membrane</location>
        <topology evidence="1">Multi-pass membrane protein</topology>
    </subcellularLocation>
</comment>
<dbReference type="Proteomes" id="UP000234328">
    <property type="component" value="Unassembled WGS sequence"/>
</dbReference>
<dbReference type="Pfam" id="PF12698">
    <property type="entry name" value="ABC2_membrane_3"/>
    <property type="match status" value="1"/>
</dbReference>
<dbReference type="InterPro" id="IPR047817">
    <property type="entry name" value="ABC2_TM_bact-type"/>
</dbReference>
<organism evidence="10 11">
    <name type="scientific">Pollutimonas nitritireducens</name>
    <dbReference type="NCBI Taxonomy" id="2045209"/>
    <lineage>
        <taxon>Bacteria</taxon>
        <taxon>Pseudomonadati</taxon>
        <taxon>Pseudomonadota</taxon>
        <taxon>Betaproteobacteria</taxon>
        <taxon>Burkholderiales</taxon>
        <taxon>Alcaligenaceae</taxon>
        <taxon>Pollutimonas</taxon>
    </lineage>
</organism>
<dbReference type="GO" id="GO:0043190">
    <property type="term" value="C:ATP-binding cassette (ABC) transporter complex"/>
    <property type="evidence" value="ECO:0007669"/>
    <property type="project" value="InterPro"/>
</dbReference>
<feature type="domain" description="ABC transmembrane type-2" evidence="9">
    <location>
        <begin position="141"/>
        <end position="372"/>
    </location>
</feature>
<accession>A0A2N4UCP8</accession>
<evidence type="ECO:0000256" key="8">
    <source>
        <dbReference type="RuleBase" id="RU361157"/>
    </source>
</evidence>
<feature type="transmembrane region" description="Helical" evidence="8">
    <location>
        <begin position="230"/>
        <end position="253"/>
    </location>
</feature>
<keyword evidence="3 8" id="KW-0813">Transport</keyword>
<feature type="transmembrane region" description="Helical" evidence="8">
    <location>
        <begin position="259"/>
        <end position="283"/>
    </location>
</feature>
<keyword evidence="11" id="KW-1185">Reference proteome</keyword>
<evidence type="ECO:0000256" key="5">
    <source>
        <dbReference type="ARBA" id="ARBA00022692"/>
    </source>
</evidence>
<dbReference type="EMBL" id="PDNV01000010">
    <property type="protein sequence ID" value="PLC52800.1"/>
    <property type="molecule type" value="Genomic_DNA"/>
</dbReference>
<evidence type="ECO:0000256" key="7">
    <source>
        <dbReference type="ARBA" id="ARBA00023136"/>
    </source>
</evidence>
<proteinExistence type="inferred from homology"/>
<dbReference type="PANTHER" id="PTHR30294">
    <property type="entry name" value="MEMBRANE COMPONENT OF ABC TRANSPORTER YHHJ-RELATED"/>
    <property type="match status" value="1"/>
</dbReference>
<feature type="transmembrane region" description="Helical" evidence="8">
    <location>
        <begin position="290"/>
        <end position="308"/>
    </location>
</feature>
<dbReference type="PANTHER" id="PTHR30294:SF44">
    <property type="entry name" value="MULTIDRUG ABC TRANSPORTER PERMEASE YBHR-RELATED"/>
    <property type="match status" value="1"/>
</dbReference>
<evidence type="ECO:0000256" key="2">
    <source>
        <dbReference type="ARBA" id="ARBA00007783"/>
    </source>
</evidence>
<feature type="transmembrane region" description="Helical" evidence="8">
    <location>
        <begin position="351"/>
        <end position="369"/>
    </location>
</feature>
<dbReference type="OrthoDB" id="9808686at2"/>
<name>A0A2N4UCP8_9BURK</name>
<dbReference type="PRINTS" id="PR00164">
    <property type="entry name" value="ABC2TRNSPORT"/>
</dbReference>
<comment type="caution">
    <text evidence="8">Lacks conserved residue(s) required for the propagation of feature annotation.</text>
</comment>
<keyword evidence="5 8" id="KW-0812">Transmembrane</keyword>
<dbReference type="AlphaFoldDB" id="A0A2N4UCP8"/>
<evidence type="ECO:0000256" key="4">
    <source>
        <dbReference type="ARBA" id="ARBA00022475"/>
    </source>
</evidence>
<dbReference type="GO" id="GO:0140359">
    <property type="term" value="F:ABC-type transporter activity"/>
    <property type="evidence" value="ECO:0007669"/>
    <property type="project" value="InterPro"/>
</dbReference>
<gene>
    <name evidence="10" type="ORF">CR155_15395</name>
</gene>
<evidence type="ECO:0000313" key="10">
    <source>
        <dbReference type="EMBL" id="PLC52800.1"/>
    </source>
</evidence>
<dbReference type="InterPro" id="IPR000412">
    <property type="entry name" value="ABC_2_transport"/>
</dbReference>
<dbReference type="PROSITE" id="PS51012">
    <property type="entry name" value="ABC_TM2"/>
    <property type="match status" value="1"/>
</dbReference>
<evidence type="ECO:0000259" key="9">
    <source>
        <dbReference type="PROSITE" id="PS51012"/>
    </source>
</evidence>
<keyword evidence="4 8" id="KW-1003">Cell membrane</keyword>
<evidence type="ECO:0000313" key="11">
    <source>
        <dbReference type="Proteomes" id="UP000234328"/>
    </source>
</evidence>
<dbReference type="RefSeq" id="WP_102070933.1">
    <property type="nucleotide sequence ID" value="NZ_PDNV01000010.1"/>
</dbReference>
<evidence type="ECO:0000256" key="3">
    <source>
        <dbReference type="ARBA" id="ARBA00022448"/>
    </source>
</evidence>
<sequence length="374" mass="40651">MSHVSSTVSFTRLRAQFIKEVLSILRDPRSRMVVFVPPLLQLLVFAFAATLEVRNVDIAVHNQDAGRWSHELVTRLDRAEFINQIYHVANNQELRSLIDQGKVIAALNIPMDFSRVIAAGDSGQVQVLVDGRRSNSGQITVGYLSAIAAEVGAQVNPDAASAAPVVVRNWFNPNLIYRWFIVPGLSGILALFSALLITSLSIARERELGTFDQLLVSPTSMPEIIISKSLPALAIGTLLGLMMIAAAIVLFQIPFSGSFWLLLFSLVLFILSVVGIGLMISAVSATQQQAILGAFAFGVPAVLMSGFATPVENMPTLLQWLAQAIPLTHFLVIVQGSFLKALPLSDILASLWPLTIIALVSLTMATVFVRRRLQ</sequence>
<protein>
    <recommendedName>
        <fullName evidence="8">Transport permease protein</fullName>
    </recommendedName>
</protein>
<keyword evidence="6 8" id="KW-1133">Transmembrane helix</keyword>
<feature type="transmembrane region" description="Helical" evidence="8">
    <location>
        <begin position="176"/>
        <end position="197"/>
    </location>
</feature>
<comment type="similarity">
    <text evidence="2 8">Belongs to the ABC-2 integral membrane protein family.</text>
</comment>
<evidence type="ECO:0000256" key="1">
    <source>
        <dbReference type="ARBA" id="ARBA00004651"/>
    </source>
</evidence>
<dbReference type="Gene3D" id="3.40.1710.10">
    <property type="entry name" value="abc type-2 transporter like domain"/>
    <property type="match status" value="1"/>
</dbReference>
<evidence type="ECO:0000256" key="6">
    <source>
        <dbReference type="ARBA" id="ARBA00022989"/>
    </source>
</evidence>
<keyword evidence="7 8" id="KW-0472">Membrane</keyword>
<dbReference type="InterPro" id="IPR013525">
    <property type="entry name" value="ABC2_TM"/>
</dbReference>